<comment type="caution">
    <text evidence="2">The sequence shown here is derived from an EMBL/GenBank/DDBJ whole genome shotgun (WGS) entry which is preliminary data.</text>
</comment>
<feature type="domain" description="Putative plant transposon protein" evidence="1">
    <location>
        <begin position="50"/>
        <end position="138"/>
    </location>
</feature>
<keyword evidence="3" id="KW-1185">Reference proteome</keyword>
<accession>A0A9J6B132</accession>
<dbReference type="PANTHER" id="PTHR33180:SF31">
    <property type="entry name" value="POLYPROTEIN PROTEIN"/>
    <property type="match status" value="1"/>
</dbReference>
<protein>
    <recommendedName>
        <fullName evidence="1">Putative plant transposon protein domain-containing protein</fullName>
    </recommendedName>
</protein>
<reference evidence="2 3" key="1">
    <citation type="submission" date="2020-09" db="EMBL/GenBank/DDBJ databases">
        <title>De no assembly of potato wild relative species, Solanum commersonii.</title>
        <authorList>
            <person name="Cho K."/>
        </authorList>
    </citation>
    <scope>NUCLEOTIDE SEQUENCE [LARGE SCALE GENOMIC DNA]</scope>
    <source>
        <strain evidence="2">LZ3.2</strain>
        <tissue evidence="2">Leaf</tissue>
    </source>
</reference>
<proteinExistence type="predicted"/>
<sequence>MDPVPPVVPPPRLLNWLKGDGLRTILEEKLLSTEGLEGKYSSVAELLQWHWFQIFTRPRGQYIPSWVHKFYTTYGELVPKSKKKASEFRPVKSVTVRYVEVSCSEEYINDVLDRPLATELLYEGLPTTQTLEDLKGSLAPLIFDTTLR</sequence>
<dbReference type="PANTHER" id="PTHR33180">
    <property type="entry name" value="PHOTOSYSTEM II CP43 REACTION CENTER PROTEIN"/>
    <property type="match status" value="1"/>
</dbReference>
<dbReference type="Pfam" id="PF20167">
    <property type="entry name" value="Transposase_32"/>
    <property type="match status" value="1"/>
</dbReference>
<organism evidence="2 3">
    <name type="scientific">Solanum commersonii</name>
    <name type="common">Commerson's wild potato</name>
    <name type="synonym">Commerson's nightshade</name>
    <dbReference type="NCBI Taxonomy" id="4109"/>
    <lineage>
        <taxon>Eukaryota</taxon>
        <taxon>Viridiplantae</taxon>
        <taxon>Streptophyta</taxon>
        <taxon>Embryophyta</taxon>
        <taxon>Tracheophyta</taxon>
        <taxon>Spermatophyta</taxon>
        <taxon>Magnoliopsida</taxon>
        <taxon>eudicotyledons</taxon>
        <taxon>Gunneridae</taxon>
        <taxon>Pentapetalae</taxon>
        <taxon>asterids</taxon>
        <taxon>lamiids</taxon>
        <taxon>Solanales</taxon>
        <taxon>Solanaceae</taxon>
        <taxon>Solanoideae</taxon>
        <taxon>Solaneae</taxon>
        <taxon>Solanum</taxon>
    </lineage>
</organism>
<name>A0A9J6B132_SOLCO</name>
<dbReference type="Proteomes" id="UP000824120">
    <property type="component" value="Chromosome 1"/>
</dbReference>
<evidence type="ECO:0000313" key="3">
    <source>
        <dbReference type="Proteomes" id="UP000824120"/>
    </source>
</evidence>
<evidence type="ECO:0000313" key="2">
    <source>
        <dbReference type="EMBL" id="KAG5630372.1"/>
    </source>
</evidence>
<gene>
    <name evidence="2" type="ORF">H5410_002089</name>
</gene>
<dbReference type="EMBL" id="JACXVP010000001">
    <property type="protein sequence ID" value="KAG5630372.1"/>
    <property type="molecule type" value="Genomic_DNA"/>
</dbReference>
<evidence type="ECO:0000259" key="1">
    <source>
        <dbReference type="Pfam" id="PF20167"/>
    </source>
</evidence>
<dbReference type="InterPro" id="IPR046796">
    <property type="entry name" value="Transposase_32_dom"/>
</dbReference>
<dbReference type="AlphaFoldDB" id="A0A9J6B132"/>